<evidence type="ECO:0000313" key="2">
    <source>
        <dbReference type="Proteomes" id="UP000789920"/>
    </source>
</evidence>
<evidence type="ECO:0000313" key="1">
    <source>
        <dbReference type="EMBL" id="CAG8729966.1"/>
    </source>
</evidence>
<comment type="caution">
    <text evidence="1">The sequence shown here is derived from an EMBL/GenBank/DDBJ whole genome shotgun (WGS) entry which is preliminary data.</text>
</comment>
<feature type="non-terminal residue" evidence="1">
    <location>
        <position position="1"/>
    </location>
</feature>
<dbReference type="Proteomes" id="UP000789920">
    <property type="component" value="Unassembled WGS sequence"/>
</dbReference>
<reference evidence="1" key="1">
    <citation type="submission" date="2021-06" db="EMBL/GenBank/DDBJ databases">
        <authorList>
            <person name="Kallberg Y."/>
            <person name="Tangrot J."/>
            <person name="Rosling A."/>
        </authorList>
    </citation>
    <scope>NUCLEOTIDE SEQUENCE</scope>
    <source>
        <strain evidence="1">MA461A</strain>
    </source>
</reference>
<protein>
    <submittedName>
        <fullName evidence="1">1344_t:CDS:1</fullName>
    </submittedName>
</protein>
<gene>
    <name evidence="1" type="ORF">RPERSI_LOCUS12056</name>
</gene>
<keyword evidence="2" id="KW-1185">Reference proteome</keyword>
<sequence>ELSIVTYLEIITKEPLKTNLQELEQTKSIPTYKEKINSILEEARTLAEEEKDQYPENQSLCNFWP</sequence>
<organism evidence="1 2">
    <name type="scientific">Racocetra persica</name>
    <dbReference type="NCBI Taxonomy" id="160502"/>
    <lineage>
        <taxon>Eukaryota</taxon>
        <taxon>Fungi</taxon>
        <taxon>Fungi incertae sedis</taxon>
        <taxon>Mucoromycota</taxon>
        <taxon>Glomeromycotina</taxon>
        <taxon>Glomeromycetes</taxon>
        <taxon>Diversisporales</taxon>
        <taxon>Gigasporaceae</taxon>
        <taxon>Racocetra</taxon>
    </lineage>
</organism>
<accession>A0ACA9Q1J3</accession>
<proteinExistence type="predicted"/>
<name>A0ACA9Q1J3_9GLOM</name>
<feature type="non-terminal residue" evidence="1">
    <location>
        <position position="65"/>
    </location>
</feature>
<dbReference type="EMBL" id="CAJVQC010025450">
    <property type="protein sequence ID" value="CAG8729966.1"/>
    <property type="molecule type" value="Genomic_DNA"/>
</dbReference>